<dbReference type="KEGG" id="maes:Ga0123461_1441"/>
<organism evidence="2 3">
    <name type="scientific">Mariprofundus aestuarium</name>
    <dbReference type="NCBI Taxonomy" id="1921086"/>
    <lineage>
        <taxon>Bacteria</taxon>
        <taxon>Pseudomonadati</taxon>
        <taxon>Pseudomonadota</taxon>
        <taxon>Candidatius Mariprofundia</taxon>
        <taxon>Mariprofundales</taxon>
        <taxon>Mariprofundaceae</taxon>
        <taxon>Mariprofundus</taxon>
    </lineage>
</organism>
<dbReference type="InterPro" id="IPR051218">
    <property type="entry name" value="Sec_MonoDiacylglyc_Lipase"/>
</dbReference>
<dbReference type="GO" id="GO:0006629">
    <property type="term" value="P:lipid metabolic process"/>
    <property type="evidence" value="ECO:0007669"/>
    <property type="project" value="InterPro"/>
</dbReference>
<dbReference type="RefSeq" id="WP_100277696.1">
    <property type="nucleotide sequence ID" value="NZ_CP018799.1"/>
</dbReference>
<dbReference type="InterPro" id="IPR002921">
    <property type="entry name" value="Fungal_lipase-type"/>
</dbReference>
<gene>
    <name evidence="2" type="ORF">Ga0123461_1441</name>
</gene>
<keyword evidence="2" id="KW-0378">Hydrolase</keyword>
<dbReference type="PANTHER" id="PTHR45856">
    <property type="entry name" value="ALPHA/BETA-HYDROLASES SUPERFAMILY PROTEIN"/>
    <property type="match status" value="1"/>
</dbReference>
<dbReference type="OrthoDB" id="5522031at2"/>
<feature type="domain" description="Fungal lipase-type" evidence="1">
    <location>
        <begin position="99"/>
        <end position="229"/>
    </location>
</feature>
<accession>A0A2K8KY09</accession>
<dbReference type="Proteomes" id="UP000231701">
    <property type="component" value="Chromosome"/>
</dbReference>
<keyword evidence="3" id="KW-1185">Reference proteome</keyword>
<reference evidence="2 3" key="1">
    <citation type="submission" date="2016-12" db="EMBL/GenBank/DDBJ databases">
        <title>Isolation and genomic insights into novel planktonic Zetaproteobacteria from stratified waters of the Chesapeake Bay.</title>
        <authorList>
            <person name="McAllister S.M."/>
            <person name="Kato S."/>
            <person name="Chan C.S."/>
            <person name="Chiu B.K."/>
            <person name="Field E.K."/>
        </authorList>
    </citation>
    <scope>NUCLEOTIDE SEQUENCE [LARGE SCALE GENOMIC DNA]</scope>
    <source>
        <strain evidence="2 3">CP-5</strain>
    </source>
</reference>
<dbReference type="GO" id="GO:0004806">
    <property type="term" value="F:triacylglycerol lipase activity"/>
    <property type="evidence" value="ECO:0007669"/>
    <property type="project" value="UniProtKB-EC"/>
</dbReference>
<name>A0A2K8KY09_MARES</name>
<dbReference type="CDD" id="cd00519">
    <property type="entry name" value="Lipase_3"/>
    <property type="match status" value="1"/>
</dbReference>
<sequence length="309" mass="34884">MGSLKAKPLPTDLSFHGLFAPNSTYHYFKDAESQSFRHNSNKFQSVNAWWLAECSLLAYVRDHAFVSQALASAGLPQTRFFENNGTQCFVAHNDNFAIVCFRGTEVGEVQDILTDLNLPLTNNDERGQVHSGFKNALDQVWNRGDCNSHNLLEHINTITEANSELKIWFTGHSLGAALATLAADRFPEAQGLYTFGSPRVGDREFAWKFETTAYRFVNNNDIVTMVPPAISYQHVGLLKYIDDTGHIHDNPTRWITMKSRITGHLGYLGEVLNSWSHGNLSAIPVDYLNDHAPIYYAVYIWNNHLNDME</sequence>
<dbReference type="EC" id="3.1.1.3" evidence="2"/>
<dbReference type="AlphaFoldDB" id="A0A2K8KY09"/>
<dbReference type="Pfam" id="PF01764">
    <property type="entry name" value="Lipase_3"/>
    <property type="match status" value="1"/>
</dbReference>
<evidence type="ECO:0000313" key="3">
    <source>
        <dbReference type="Proteomes" id="UP000231701"/>
    </source>
</evidence>
<dbReference type="Gene3D" id="3.40.50.1820">
    <property type="entry name" value="alpha/beta hydrolase"/>
    <property type="match status" value="1"/>
</dbReference>
<evidence type="ECO:0000259" key="1">
    <source>
        <dbReference type="Pfam" id="PF01764"/>
    </source>
</evidence>
<dbReference type="EMBL" id="CP018799">
    <property type="protein sequence ID" value="ATX79855.1"/>
    <property type="molecule type" value="Genomic_DNA"/>
</dbReference>
<dbReference type="InterPro" id="IPR029058">
    <property type="entry name" value="AB_hydrolase_fold"/>
</dbReference>
<dbReference type="SUPFAM" id="SSF53474">
    <property type="entry name" value="alpha/beta-Hydrolases"/>
    <property type="match status" value="1"/>
</dbReference>
<evidence type="ECO:0000313" key="2">
    <source>
        <dbReference type="EMBL" id="ATX79855.1"/>
    </source>
</evidence>
<proteinExistence type="predicted"/>
<dbReference type="PANTHER" id="PTHR45856:SF24">
    <property type="entry name" value="FUNGAL LIPASE-LIKE DOMAIN-CONTAINING PROTEIN"/>
    <property type="match status" value="1"/>
</dbReference>
<protein>
    <submittedName>
        <fullName evidence="2">Triacylglycerol lipase</fullName>
        <ecNumber evidence="2">3.1.1.3</ecNumber>
    </submittedName>
</protein>